<feature type="non-terminal residue" evidence="1">
    <location>
        <position position="335"/>
    </location>
</feature>
<reference evidence="1" key="1">
    <citation type="journal article" date="2015" name="Nature">
        <title>Complex archaea that bridge the gap between prokaryotes and eukaryotes.</title>
        <authorList>
            <person name="Spang A."/>
            <person name="Saw J.H."/>
            <person name="Jorgensen S.L."/>
            <person name="Zaremba-Niedzwiedzka K."/>
            <person name="Martijn J."/>
            <person name="Lind A.E."/>
            <person name="van Eijk R."/>
            <person name="Schleper C."/>
            <person name="Guy L."/>
            <person name="Ettema T.J."/>
        </authorList>
    </citation>
    <scope>NUCLEOTIDE SEQUENCE</scope>
</reference>
<gene>
    <name evidence="1" type="ORF">LCGC14_3160970</name>
</gene>
<dbReference type="EMBL" id="LAZR01069869">
    <property type="protein sequence ID" value="KKK46865.1"/>
    <property type="molecule type" value="Genomic_DNA"/>
</dbReference>
<name>A0A0F8WFF8_9ZZZZ</name>
<accession>A0A0F8WFF8</accession>
<feature type="non-terminal residue" evidence="1">
    <location>
        <position position="1"/>
    </location>
</feature>
<protein>
    <submittedName>
        <fullName evidence="1">Uncharacterized protein</fullName>
    </submittedName>
</protein>
<organism evidence="1">
    <name type="scientific">marine sediment metagenome</name>
    <dbReference type="NCBI Taxonomy" id="412755"/>
    <lineage>
        <taxon>unclassified sequences</taxon>
        <taxon>metagenomes</taxon>
        <taxon>ecological metagenomes</taxon>
    </lineage>
</organism>
<dbReference type="AlphaFoldDB" id="A0A0F8WFF8"/>
<sequence>RMSRETAKRAKRILRAVGKTSDIAGSEMILPNVSNVEMVARKDGAGKSIFTQGSVVFIDGNGLLAQDNFNLFWNSATNELQSHHIKIVSDGSQASPALKFNDTNTGFFKSGDSIRTSINNSTKMTVDATGVGIGIANPLDVLHIGAGNNLGITITSTNAPILRLYTSAGAASARNWAIMTTQVEQGDFLIRQSNAKGGNPQSAGTTRFYIDNSGNVGIGTTSPSTNLEVKPTSAGHGIVVRESDDGNNAVVVGGLGGGGFVNILNDGATVISFTNSGTSFINNGGNVGIGTTDPDSKLEVNGDVHIDGDLFFETDGSGLPYGSMFTNSTITVGIT</sequence>
<evidence type="ECO:0000313" key="1">
    <source>
        <dbReference type="EMBL" id="KKK46865.1"/>
    </source>
</evidence>
<proteinExistence type="predicted"/>
<comment type="caution">
    <text evidence="1">The sequence shown here is derived from an EMBL/GenBank/DDBJ whole genome shotgun (WGS) entry which is preliminary data.</text>
</comment>